<protein>
    <submittedName>
        <fullName evidence="1">DUF4192 family protein</fullName>
    </submittedName>
</protein>
<dbReference type="EMBL" id="JBDXMX010000012">
    <property type="protein sequence ID" value="MEO9249248.1"/>
    <property type="molecule type" value="Genomic_DNA"/>
</dbReference>
<proteinExistence type="predicted"/>
<reference evidence="1 2" key="1">
    <citation type="submission" date="2024-05" db="EMBL/GenBank/DDBJ databases">
        <authorList>
            <person name="Yi C."/>
        </authorList>
    </citation>
    <scope>NUCLEOTIDE SEQUENCE [LARGE SCALE GENOMIC DNA]</scope>
    <source>
        <strain evidence="1 2">XS13</strain>
    </source>
</reference>
<gene>
    <name evidence="1" type="ORF">ABDK96_16315</name>
</gene>
<comment type="caution">
    <text evidence="1">The sequence shown here is derived from an EMBL/GenBank/DDBJ whole genome shotgun (WGS) entry which is preliminary data.</text>
</comment>
<name>A0ABV0IMP3_9MICC</name>
<feature type="non-terminal residue" evidence="1">
    <location>
        <position position="1"/>
    </location>
</feature>
<evidence type="ECO:0000313" key="1">
    <source>
        <dbReference type="EMBL" id="MEO9249248.1"/>
    </source>
</evidence>
<dbReference type="Pfam" id="PF13830">
    <property type="entry name" value="DUF4192"/>
    <property type="match status" value="1"/>
</dbReference>
<keyword evidence="2" id="KW-1185">Reference proteome</keyword>
<sequence>PPRARGFAGARRTGGAPARRPWRADLLFLACCPSDYAPRLHRHKPLRWRSGAGSPENLGSALPRSSVASFLPQLSSSTALRVDAGSVRGSSLRFASRQKIRGNDEARGWHRDPLHLSVEEEMTTFTATTIADVLDYAAGVLGLRPTHSLVVLPMQDNALGPVLRTDAPGTDVPAQTVADSIIENLSHALADGALFIGCDADPAVVQAVAEAMTKRGLPIHETIHVTGNRYTAFHGTEGEWNPGQTVIGLETAYNRDERDQIPELPTPAGLAAEPALTERARLVRTDHAEAMTEVRNLWATVLAGAEPTPDQILTLRAAFSLYESRDRLHADTYGAGDGPGWEAIFTGDPAEPVAWEKVEAAEAALRLLITQADTVEAAHLLALLAHIYWMQGRGTAAGRTADQACESDADNTFARLISHLTNAGKLAPVARDRDWAWSTNRPQ</sequence>
<dbReference type="InterPro" id="IPR025447">
    <property type="entry name" value="DUF4192"/>
</dbReference>
<accession>A0ABV0IMP3</accession>
<dbReference type="RefSeq" id="WP_347922074.1">
    <property type="nucleotide sequence ID" value="NZ_JBDXMX010000012.1"/>
</dbReference>
<dbReference type="Proteomes" id="UP001484097">
    <property type="component" value="Unassembled WGS sequence"/>
</dbReference>
<evidence type="ECO:0000313" key="2">
    <source>
        <dbReference type="Proteomes" id="UP001484097"/>
    </source>
</evidence>
<organism evidence="1 2">
    <name type="scientific">Citricoccus nitrophenolicus</name>
    <dbReference type="NCBI Taxonomy" id="863575"/>
    <lineage>
        <taxon>Bacteria</taxon>
        <taxon>Bacillati</taxon>
        <taxon>Actinomycetota</taxon>
        <taxon>Actinomycetes</taxon>
        <taxon>Micrococcales</taxon>
        <taxon>Micrococcaceae</taxon>
        <taxon>Citricoccus</taxon>
    </lineage>
</organism>